<accession>A0A8H4R351</accession>
<dbReference type="AlphaFoldDB" id="A0A8H4R351"/>
<evidence type="ECO:0000313" key="2">
    <source>
        <dbReference type="EMBL" id="KAF4622382.1"/>
    </source>
</evidence>
<evidence type="ECO:0000313" key="3">
    <source>
        <dbReference type="Proteomes" id="UP000521872"/>
    </source>
</evidence>
<dbReference type="EMBL" id="JAACJL010000002">
    <property type="protein sequence ID" value="KAF4622382.1"/>
    <property type="molecule type" value="Genomic_DNA"/>
</dbReference>
<sequence length="62" mass="6253">MVDVNNVSNPARPVIEDLGPGTESGNSGTVNWVVDAAGINVVFQVADSQGALASSNAVTIRA</sequence>
<comment type="caution">
    <text evidence="2">The sequence shown here is derived from an EMBL/GenBank/DDBJ whole genome shotgun (WGS) entry which is preliminary data.</text>
</comment>
<protein>
    <submittedName>
        <fullName evidence="2">Uncharacterized protein</fullName>
    </submittedName>
</protein>
<evidence type="ECO:0000256" key="1">
    <source>
        <dbReference type="SAM" id="MobiDB-lite"/>
    </source>
</evidence>
<gene>
    <name evidence="2" type="ORF">D9613_009571</name>
</gene>
<proteinExistence type="predicted"/>
<feature type="region of interest" description="Disordered" evidence="1">
    <location>
        <begin position="1"/>
        <end position="26"/>
    </location>
</feature>
<reference evidence="2 3" key="1">
    <citation type="submission" date="2019-12" db="EMBL/GenBank/DDBJ databases">
        <authorList>
            <person name="Floudas D."/>
            <person name="Bentzer J."/>
            <person name="Ahren D."/>
            <person name="Johansson T."/>
            <person name="Persson P."/>
            <person name="Tunlid A."/>
        </authorList>
    </citation>
    <scope>NUCLEOTIDE SEQUENCE [LARGE SCALE GENOMIC DNA]</scope>
    <source>
        <strain evidence="2 3">CBS 102.39</strain>
    </source>
</reference>
<organism evidence="2 3">
    <name type="scientific">Agrocybe pediades</name>
    <dbReference type="NCBI Taxonomy" id="84607"/>
    <lineage>
        <taxon>Eukaryota</taxon>
        <taxon>Fungi</taxon>
        <taxon>Dikarya</taxon>
        <taxon>Basidiomycota</taxon>
        <taxon>Agaricomycotina</taxon>
        <taxon>Agaricomycetes</taxon>
        <taxon>Agaricomycetidae</taxon>
        <taxon>Agaricales</taxon>
        <taxon>Agaricineae</taxon>
        <taxon>Strophariaceae</taxon>
        <taxon>Agrocybe</taxon>
    </lineage>
</organism>
<dbReference type="Proteomes" id="UP000521872">
    <property type="component" value="Unassembled WGS sequence"/>
</dbReference>
<name>A0A8H4R351_9AGAR</name>
<keyword evidence="3" id="KW-1185">Reference proteome</keyword>